<evidence type="ECO:0000313" key="1">
    <source>
        <dbReference type="EMBL" id="SVB77496.1"/>
    </source>
</evidence>
<sequence length="55" mass="5999">CMPNIVPPVYTCGYSDQPEDLGSDGCVPVPDGPGLGVTYDWDFIEAHKTQHDVFD</sequence>
<feature type="non-terminal residue" evidence="1">
    <location>
        <position position="1"/>
    </location>
</feature>
<evidence type="ECO:0008006" key="2">
    <source>
        <dbReference type="Google" id="ProtNLM"/>
    </source>
</evidence>
<name>A0A382GQU8_9ZZZZ</name>
<proteinExistence type="predicted"/>
<dbReference type="EMBL" id="UINC01056909">
    <property type="protein sequence ID" value="SVB77496.1"/>
    <property type="molecule type" value="Genomic_DNA"/>
</dbReference>
<dbReference type="Gene3D" id="3.20.20.120">
    <property type="entry name" value="Enolase-like C-terminal domain"/>
    <property type="match status" value="1"/>
</dbReference>
<protein>
    <recommendedName>
        <fullName evidence="2">Enolase C-terminal domain-containing protein</fullName>
    </recommendedName>
</protein>
<organism evidence="1">
    <name type="scientific">marine metagenome</name>
    <dbReference type="NCBI Taxonomy" id="408172"/>
    <lineage>
        <taxon>unclassified sequences</taxon>
        <taxon>metagenomes</taxon>
        <taxon>ecological metagenomes</taxon>
    </lineage>
</organism>
<gene>
    <name evidence="1" type="ORF">METZ01_LOCUS230350</name>
</gene>
<dbReference type="SUPFAM" id="SSF51604">
    <property type="entry name" value="Enolase C-terminal domain-like"/>
    <property type="match status" value="1"/>
</dbReference>
<dbReference type="AlphaFoldDB" id="A0A382GQU8"/>
<reference evidence="1" key="1">
    <citation type="submission" date="2018-05" db="EMBL/GenBank/DDBJ databases">
        <authorList>
            <person name="Lanie J.A."/>
            <person name="Ng W.-L."/>
            <person name="Kazmierczak K.M."/>
            <person name="Andrzejewski T.M."/>
            <person name="Davidsen T.M."/>
            <person name="Wayne K.J."/>
            <person name="Tettelin H."/>
            <person name="Glass J.I."/>
            <person name="Rusch D."/>
            <person name="Podicherti R."/>
            <person name="Tsui H.-C.T."/>
            <person name="Winkler M.E."/>
        </authorList>
    </citation>
    <scope>NUCLEOTIDE SEQUENCE</scope>
</reference>
<accession>A0A382GQU8</accession>
<dbReference type="InterPro" id="IPR036849">
    <property type="entry name" value="Enolase-like_C_sf"/>
</dbReference>